<keyword evidence="2" id="KW-1185">Reference proteome</keyword>
<reference evidence="1 2" key="1">
    <citation type="submission" date="2018-11" db="EMBL/GenBank/DDBJ databases">
        <title>Rufibacter latericius sp. nov., isolated from water in Baiyang Lake.</title>
        <authorList>
            <person name="Yang Y."/>
        </authorList>
    </citation>
    <scope>NUCLEOTIDE SEQUENCE [LARGE SCALE GENOMIC DNA]</scope>
    <source>
        <strain evidence="1 2">R-22-1c-1</strain>
    </source>
</reference>
<dbReference type="SUPFAM" id="SSF51206">
    <property type="entry name" value="cAMP-binding domain-like"/>
    <property type="match status" value="1"/>
</dbReference>
<sequence>MTEGLKQFCRQTINMPAQDLALIDVYFKPVQLRKKAFLWRAGEICPVIGFLSQGAIRHFFCKDGEEKTCGISLENMFFTDYDSFYNRLPTISNSQALEDSLVLTITKPNLESLYQESPLFESLGRLMAEKSAQAASARAASLTSDKPEERYLTLLEQNPQLFRRVPQKYIASMLGISPESLSRIRKRILTPRKILT</sequence>
<proteinExistence type="predicted"/>
<dbReference type="InterPro" id="IPR018490">
    <property type="entry name" value="cNMP-bd_dom_sf"/>
</dbReference>
<evidence type="ECO:0000313" key="1">
    <source>
        <dbReference type="EMBL" id="RNI28713.1"/>
    </source>
</evidence>
<dbReference type="OrthoDB" id="663011at2"/>
<comment type="caution">
    <text evidence="1">The sequence shown here is derived from an EMBL/GenBank/DDBJ whole genome shotgun (WGS) entry which is preliminary data.</text>
</comment>
<dbReference type="EMBL" id="RJJD01000004">
    <property type="protein sequence ID" value="RNI28713.1"/>
    <property type="molecule type" value="Genomic_DNA"/>
</dbReference>
<protein>
    <submittedName>
        <fullName evidence="1">Crp/Fnr family transcriptional regulator</fullName>
    </submittedName>
</protein>
<gene>
    <name evidence="1" type="ORF">EFB08_08755</name>
</gene>
<accession>A0A3M9MUY1</accession>
<evidence type="ECO:0000313" key="2">
    <source>
        <dbReference type="Proteomes" id="UP000272117"/>
    </source>
</evidence>
<name>A0A3M9MUY1_9BACT</name>
<dbReference type="Proteomes" id="UP000272117">
    <property type="component" value="Unassembled WGS sequence"/>
</dbReference>
<dbReference type="InterPro" id="IPR014710">
    <property type="entry name" value="RmlC-like_jellyroll"/>
</dbReference>
<dbReference type="Gene3D" id="2.60.120.10">
    <property type="entry name" value="Jelly Rolls"/>
    <property type="match status" value="1"/>
</dbReference>
<dbReference type="AlphaFoldDB" id="A0A3M9MUY1"/>
<organism evidence="1 2">
    <name type="scientific">Rufibacter latericius</name>
    <dbReference type="NCBI Taxonomy" id="2487040"/>
    <lineage>
        <taxon>Bacteria</taxon>
        <taxon>Pseudomonadati</taxon>
        <taxon>Bacteroidota</taxon>
        <taxon>Cytophagia</taxon>
        <taxon>Cytophagales</taxon>
        <taxon>Hymenobacteraceae</taxon>
        <taxon>Rufibacter</taxon>
    </lineage>
</organism>